<protein>
    <submittedName>
        <fullName evidence="1">Uncharacterized protein</fullName>
    </submittedName>
</protein>
<name>A0AAE1BP18_PETCI</name>
<evidence type="ECO:0000313" key="2">
    <source>
        <dbReference type="Proteomes" id="UP001286313"/>
    </source>
</evidence>
<reference evidence="1" key="1">
    <citation type="submission" date="2023-10" db="EMBL/GenBank/DDBJ databases">
        <title>Genome assemblies of two species of porcelain crab, Petrolisthes cinctipes and Petrolisthes manimaculis (Anomura: Porcellanidae).</title>
        <authorList>
            <person name="Angst P."/>
        </authorList>
    </citation>
    <scope>NUCLEOTIDE SEQUENCE</scope>
    <source>
        <strain evidence="1">PB745_01</strain>
        <tissue evidence="1">Gill</tissue>
    </source>
</reference>
<evidence type="ECO:0000313" key="1">
    <source>
        <dbReference type="EMBL" id="KAK3853667.1"/>
    </source>
</evidence>
<sequence>MRSEGKEKESRRNIITLHLRSHHHHHYHHQHHTSSSSSGNVNDLCGPVHPWLCVYRESQWPPDVTCDALLTTAYHIDGERNCGAQSLDTPPLPIDWSPGDTPFLSHCRSHTDS</sequence>
<dbReference type="AlphaFoldDB" id="A0AAE1BP18"/>
<organism evidence="1 2">
    <name type="scientific">Petrolisthes cinctipes</name>
    <name type="common">Flat porcelain crab</name>
    <dbReference type="NCBI Taxonomy" id="88211"/>
    <lineage>
        <taxon>Eukaryota</taxon>
        <taxon>Metazoa</taxon>
        <taxon>Ecdysozoa</taxon>
        <taxon>Arthropoda</taxon>
        <taxon>Crustacea</taxon>
        <taxon>Multicrustacea</taxon>
        <taxon>Malacostraca</taxon>
        <taxon>Eumalacostraca</taxon>
        <taxon>Eucarida</taxon>
        <taxon>Decapoda</taxon>
        <taxon>Pleocyemata</taxon>
        <taxon>Anomura</taxon>
        <taxon>Galatheoidea</taxon>
        <taxon>Porcellanidae</taxon>
        <taxon>Petrolisthes</taxon>
    </lineage>
</organism>
<dbReference type="Proteomes" id="UP001286313">
    <property type="component" value="Unassembled WGS sequence"/>
</dbReference>
<keyword evidence="2" id="KW-1185">Reference proteome</keyword>
<gene>
    <name evidence="1" type="ORF">Pcinc_039806</name>
</gene>
<accession>A0AAE1BP18</accession>
<proteinExistence type="predicted"/>
<comment type="caution">
    <text evidence="1">The sequence shown here is derived from an EMBL/GenBank/DDBJ whole genome shotgun (WGS) entry which is preliminary data.</text>
</comment>
<dbReference type="EMBL" id="JAWQEG010006874">
    <property type="protein sequence ID" value="KAK3853667.1"/>
    <property type="molecule type" value="Genomic_DNA"/>
</dbReference>